<dbReference type="GO" id="GO:0016301">
    <property type="term" value="F:kinase activity"/>
    <property type="evidence" value="ECO:0007669"/>
    <property type="project" value="UniProtKB-KW"/>
</dbReference>
<dbReference type="EMBL" id="JAOAOG010000260">
    <property type="protein sequence ID" value="KAJ6235363.1"/>
    <property type="molecule type" value="Genomic_DNA"/>
</dbReference>
<dbReference type="SUPFAM" id="SSF103243">
    <property type="entry name" value="KA1-like"/>
    <property type="match status" value="1"/>
</dbReference>
<dbReference type="Proteomes" id="UP001150062">
    <property type="component" value="Unassembled WGS sequence"/>
</dbReference>
<dbReference type="SUPFAM" id="SSF56112">
    <property type="entry name" value="Protein kinase-like (PK-like)"/>
    <property type="match status" value="1"/>
</dbReference>
<keyword evidence="2" id="KW-0808">Transferase</keyword>
<keyword evidence="9" id="KW-1185">Reference proteome</keyword>
<name>A0ABQ8XRW6_9EUKA</name>
<evidence type="ECO:0000256" key="1">
    <source>
        <dbReference type="ARBA" id="ARBA00022527"/>
    </source>
</evidence>
<protein>
    <submittedName>
        <fullName evidence="8">Map/microtubule affinity-regulating kinase</fullName>
    </submittedName>
</protein>
<organism evidence="8 9">
    <name type="scientific">Anaeramoeba flamelloides</name>
    <dbReference type="NCBI Taxonomy" id="1746091"/>
    <lineage>
        <taxon>Eukaryota</taxon>
        <taxon>Metamonada</taxon>
        <taxon>Anaeramoebidae</taxon>
        <taxon>Anaeramoeba</taxon>
    </lineage>
</organism>
<sequence>MKKLSLPNYTLEKQIKQEKKGKIYLATHNLTKKKVKVKIIHKLQSFISNDLGNFISELNIVKQFDHPNFLHLIGVHEDAKRYYIISEFYKGLTLFEYIDLHGTFKSIESIRKIFSQLFSILQYTQKLSFYHGNINPSLIIVDKDLNLKMKLFGFANLIYYKKDEKFDFTQFHQNAYNEFVCPELQSKTPLLTSTSDVWSVATILYYCLTKKYLFQKPKMLQNENFQKKVHKLQLPKWIRKDLQTLFEKMLIIDHRKRIPIEEILNHQFFSNKKELISTRGNELRFKNNNIIIEAKILIKLNLFGLNLKSTIKGLLKNEYNSLTASYRILCNDNHNDNLKSISSLNDNDIKEINRLIEDTKKELEKNEDENEGNNQTEKEKLTQKTKKKKNKNPIIERQQKFDNQIKKKNSSQFKTLTLLLNSENSSNTDENNKIKKNQIIPKIKIEKINKAKQFPNPRDKQSFKKQYKQMLIVLENKNNDFPEIKKPNNNNSNNLFPNSKIRKNNKKFKKEQINNSNTLDNKTKRDRLTQKKEKLKIIQKNYNDYLKIVLKDNDDQLENRFSPMQLKRMRRKSFNSSSNKSLTELPTRTFKKSTDFLISNDQNRGYNNHYYYNNNNNNLETHMGIYQNQLDPNGSSNENALTCHNYIEDKNLNVSPINFSKSYDYVNKVFGSYIQNTKSQNNHLIYQVNEMENLDIDEILNTTISSRPRIVLLKQYLDALKELGIFYKKIKKYKYFCKANFRSQILKFYMLIVKLPTPKMINRVKFIRIQCNIGTFYALLKEIEEHIIFF</sequence>
<evidence type="ECO:0000256" key="3">
    <source>
        <dbReference type="ARBA" id="ARBA00022741"/>
    </source>
</evidence>
<feature type="region of interest" description="Disordered" evidence="6">
    <location>
        <begin position="481"/>
        <end position="500"/>
    </location>
</feature>
<evidence type="ECO:0000256" key="2">
    <source>
        <dbReference type="ARBA" id="ARBA00022679"/>
    </source>
</evidence>
<evidence type="ECO:0000313" key="9">
    <source>
        <dbReference type="Proteomes" id="UP001150062"/>
    </source>
</evidence>
<dbReference type="Pfam" id="PF00069">
    <property type="entry name" value="Pkinase"/>
    <property type="match status" value="1"/>
</dbReference>
<dbReference type="PROSITE" id="PS50011">
    <property type="entry name" value="PROTEIN_KINASE_DOM"/>
    <property type="match status" value="1"/>
</dbReference>
<dbReference type="PANTHER" id="PTHR24346:SF82">
    <property type="entry name" value="KP78A-RELATED"/>
    <property type="match status" value="1"/>
</dbReference>
<feature type="compositionally biased region" description="Low complexity" evidence="6">
    <location>
        <begin position="487"/>
        <end position="499"/>
    </location>
</feature>
<reference evidence="8" key="1">
    <citation type="submission" date="2022-08" db="EMBL/GenBank/DDBJ databases">
        <title>Novel sulfate-reducing endosymbionts in the free-living metamonad Anaeramoeba.</title>
        <authorList>
            <person name="Jerlstrom-Hultqvist J."/>
            <person name="Cepicka I."/>
            <person name="Gallot-Lavallee L."/>
            <person name="Salas-Leiva D."/>
            <person name="Curtis B.A."/>
            <person name="Zahonova K."/>
            <person name="Pipaliya S."/>
            <person name="Dacks J."/>
            <person name="Roger A.J."/>
        </authorList>
    </citation>
    <scope>NUCLEOTIDE SEQUENCE</scope>
    <source>
        <strain evidence="8">Schooner1</strain>
    </source>
</reference>
<evidence type="ECO:0000256" key="5">
    <source>
        <dbReference type="ARBA" id="ARBA00022840"/>
    </source>
</evidence>
<dbReference type="PANTHER" id="PTHR24346">
    <property type="entry name" value="MAP/MICROTUBULE AFFINITY-REGULATING KINASE"/>
    <property type="match status" value="1"/>
</dbReference>
<dbReference type="InterPro" id="IPR028375">
    <property type="entry name" value="KA1/Ssp2_C"/>
</dbReference>
<dbReference type="InterPro" id="IPR011009">
    <property type="entry name" value="Kinase-like_dom_sf"/>
</dbReference>
<feature type="region of interest" description="Disordered" evidence="6">
    <location>
        <begin position="363"/>
        <end position="408"/>
    </location>
</feature>
<evidence type="ECO:0000256" key="4">
    <source>
        <dbReference type="ARBA" id="ARBA00022777"/>
    </source>
</evidence>
<proteinExistence type="predicted"/>
<evidence type="ECO:0000256" key="6">
    <source>
        <dbReference type="SAM" id="MobiDB-lite"/>
    </source>
</evidence>
<keyword evidence="3" id="KW-0547">Nucleotide-binding</keyword>
<keyword evidence="1" id="KW-0723">Serine/threonine-protein kinase</keyword>
<keyword evidence="5" id="KW-0067">ATP-binding</keyword>
<evidence type="ECO:0000259" key="7">
    <source>
        <dbReference type="PROSITE" id="PS50011"/>
    </source>
</evidence>
<dbReference type="Gene3D" id="3.30.310.80">
    <property type="entry name" value="Kinase associated domain 1, KA1"/>
    <property type="match status" value="1"/>
</dbReference>
<gene>
    <name evidence="8" type="ORF">M0813_28644</name>
</gene>
<evidence type="ECO:0000313" key="8">
    <source>
        <dbReference type="EMBL" id="KAJ6235363.1"/>
    </source>
</evidence>
<dbReference type="SMART" id="SM00220">
    <property type="entry name" value="S_TKc"/>
    <property type="match status" value="1"/>
</dbReference>
<feature type="domain" description="Protein kinase" evidence="7">
    <location>
        <begin position="9"/>
        <end position="269"/>
    </location>
</feature>
<dbReference type="InterPro" id="IPR000719">
    <property type="entry name" value="Prot_kinase_dom"/>
</dbReference>
<accession>A0ABQ8XRW6</accession>
<comment type="caution">
    <text evidence="8">The sequence shown here is derived from an EMBL/GenBank/DDBJ whole genome shotgun (WGS) entry which is preliminary data.</text>
</comment>
<dbReference type="Gene3D" id="1.10.510.10">
    <property type="entry name" value="Transferase(Phosphotransferase) domain 1"/>
    <property type="match status" value="1"/>
</dbReference>
<keyword evidence="4 8" id="KW-0418">Kinase</keyword>